<dbReference type="RefSeq" id="WP_231932919.1">
    <property type="nucleotide sequence ID" value="NZ_CP036349.1"/>
</dbReference>
<dbReference type="InterPro" id="IPR023210">
    <property type="entry name" value="NADP_OxRdtase_dom"/>
</dbReference>
<evidence type="ECO:0000313" key="2">
    <source>
        <dbReference type="EMBL" id="QDV74362.1"/>
    </source>
</evidence>
<dbReference type="Pfam" id="PF00248">
    <property type="entry name" value="Aldo_ket_red"/>
    <property type="match status" value="1"/>
</dbReference>
<dbReference type="GO" id="GO:0050235">
    <property type="term" value="F:pyridoxal 4-dehydrogenase activity"/>
    <property type="evidence" value="ECO:0007669"/>
    <property type="project" value="UniProtKB-EC"/>
</dbReference>
<dbReference type="AlphaFoldDB" id="A0A518K994"/>
<accession>A0A518K994</accession>
<dbReference type="CDD" id="cd19152">
    <property type="entry name" value="AKR_AKR15A"/>
    <property type="match status" value="1"/>
</dbReference>
<dbReference type="Proteomes" id="UP000316426">
    <property type="component" value="Chromosome"/>
</dbReference>
<keyword evidence="2" id="KW-0560">Oxidoreductase</keyword>
<dbReference type="GO" id="GO:0005829">
    <property type="term" value="C:cytosol"/>
    <property type="evidence" value="ECO:0007669"/>
    <property type="project" value="TreeGrafter"/>
</dbReference>
<gene>
    <name evidence="2" type="primary">pld1</name>
    <name evidence="2" type="ORF">Spa11_25650</name>
</gene>
<dbReference type="KEGG" id="bmei:Spa11_25650"/>
<protein>
    <submittedName>
        <fullName evidence="2">Pyridoxal 4-dehydrogenase</fullName>
        <ecNumber evidence="2">1.1.1.107</ecNumber>
    </submittedName>
</protein>
<organism evidence="2 3">
    <name type="scientific">Botrimarina mediterranea</name>
    <dbReference type="NCBI Taxonomy" id="2528022"/>
    <lineage>
        <taxon>Bacteria</taxon>
        <taxon>Pseudomonadati</taxon>
        <taxon>Planctomycetota</taxon>
        <taxon>Planctomycetia</taxon>
        <taxon>Pirellulales</taxon>
        <taxon>Lacipirellulaceae</taxon>
        <taxon>Botrimarina</taxon>
    </lineage>
</organism>
<dbReference type="EMBL" id="CP036349">
    <property type="protein sequence ID" value="QDV74362.1"/>
    <property type="molecule type" value="Genomic_DNA"/>
</dbReference>
<evidence type="ECO:0000313" key="3">
    <source>
        <dbReference type="Proteomes" id="UP000316426"/>
    </source>
</evidence>
<reference evidence="2 3" key="1">
    <citation type="submission" date="2019-02" db="EMBL/GenBank/DDBJ databases">
        <title>Deep-cultivation of Planctomycetes and their phenomic and genomic characterization uncovers novel biology.</title>
        <authorList>
            <person name="Wiegand S."/>
            <person name="Jogler M."/>
            <person name="Boedeker C."/>
            <person name="Pinto D."/>
            <person name="Vollmers J."/>
            <person name="Rivas-Marin E."/>
            <person name="Kohn T."/>
            <person name="Peeters S.H."/>
            <person name="Heuer A."/>
            <person name="Rast P."/>
            <person name="Oberbeckmann S."/>
            <person name="Bunk B."/>
            <person name="Jeske O."/>
            <person name="Meyerdierks A."/>
            <person name="Storesund J.E."/>
            <person name="Kallscheuer N."/>
            <person name="Luecker S."/>
            <person name="Lage O.M."/>
            <person name="Pohl T."/>
            <person name="Merkel B.J."/>
            <person name="Hornburger P."/>
            <person name="Mueller R.-W."/>
            <person name="Bruemmer F."/>
            <person name="Labrenz M."/>
            <person name="Spormann A.M."/>
            <person name="Op den Camp H."/>
            <person name="Overmann J."/>
            <person name="Amann R."/>
            <person name="Jetten M.S.M."/>
            <person name="Mascher T."/>
            <person name="Medema M.H."/>
            <person name="Devos D.P."/>
            <person name="Kaster A.-K."/>
            <person name="Ovreas L."/>
            <person name="Rohde M."/>
            <person name="Galperin M.Y."/>
            <person name="Jogler C."/>
        </authorList>
    </citation>
    <scope>NUCLEOTIDE SEQUENCE [LARGE SCALE GENOMIC DNA]</scope>
    <source>
        <strain evidence="2 3">Spa11</strain>
    </source>
</reference>
<dbReference type="EC" id="1.1.1.107" evidence="2"/>
<dbReference type="Gene3D" id="3.20.20.100">
    <property type="entry name" value="NADP-dependent oxidoreductase domain"/>
    <property type="match status" value="1"/>
</dbReference>
<proteinExistence type="predicted"/>
<evidence type="ECO:0000259" key="1">
    <source>
        <dbReference type="Pfam" id="PF00248"/>
    </source>
</evidence>
<dbReference type="PANTHER" id="PTHR42686:SF1">
    <property type="entry name" value="GH17980P-RELATED"/>
    <property type="match status" value="1"/>
</dbReference>
<dbReference type="InterPro" id="IPR036812">
    <property type="entry name" value="NAD(P)_OxRdtase_dom_sf"/>
</dbReference>
<feature type="domain" description="NADP-dependent oxidoreductase" evidence="1">
    <location>
        <begin position="17"/>
        <end position="328"/>
    </location>
</feature>
<dbReference type="InterPro" id="IPR020471">
    <property type="entry name" value="AKR"/>
</dbReference>
<dbReference type="SUPFAM" id="SSF51430">
    <property type="entry name" value="NAD(P)-linked oxidoreductase"/>
    <property type="match status" value="1"/>
</dbReference>
<sequence length="345" mass="37952">MNPSTPPIVEPPRLPRVIFGSSALGNLYEAIPFERKLAIARAWIEHGGDNVVIDSAGKYGAGLALECLGDCLRSLNVPPERVTISNKLGWRRVPLVGEEPTFEPGVWRDLGHDAAQSIEAEGILACWRQGLELLGEPYAPRMLSVHDPDEYLASGDPEVRWRDLVAAYEALSKLRDETPGATLGVGSKDWRVAKRIAESVRLDWVMLANCVTIYTHPPQVLDFILSLARQGVAVVNSGVFNAGFLVGGRYFDYRLPSPTAEKKLFDWRERFLSLCNRHGTRPAHACVQFGLSPQGVVSVALNTTNPDRVQENVEIAVTPIADDFWLEAKAIGLIDDAYPYLGNNA</sequence>
<keyword evidence="3" id="KW-1185">Reference proteome</keyword>
<dbReference type="PANTHER" id="PTHR42686">
    <property type="entry name" value="GH17980P-RELATED"/>
    <property type="match status" value="1"/>
</dbReference>
<name>A0A518K994_9BACT</name>